<evidence type="ECO:0000256" key="1">
    <source>
        <dbReference type="SAM" id="MobiDB-lite"/>
    </source>
</evidence>
<feature type="compositionally biased region" description="Polar residues" evidence="1">
    <location>
        <begin position="137"/>
        <end position="175"/>
    </location>
</feature>
<reference evidence="2 3" key="1">
    <citation type="submission" date="2023-08" db="EMBL/GenBank/DDBJ databases">
        <authorList>
            <person name="Palmer J.M."/>
        </authorList>
    </citation>
    <scope>NUCLEOTIDE SEQUENCE [LARGE SCALE GENOMIC DNA]</scope>
    <source>
        <strain evidence="2 3">TWF481</strain>
    </source>
</reference>
<gene>
    <name evidence="2" type="ORF">TWF481_008805</name>
</gene>
<feature type="compositionally biased region" description="Low complexity" evidence="1">
    <location>
        <begin position="8"/>
        <end position="40"/>
    </location>
</feature>
<comment type="caution">
    <text evidence="2">The sequence shown here is derived from an EMBL/GenBank/DDBJ whole genome shotgun (WGS) entry which is preliminary data.</text>
</comment>
<dbReference type="AlphaFoldDB" id="A0AAV9WA85"/>
<sequence length="440" mass="48411">MSASQKNPSASSSASSSSSSSPSSPPSGRARSSTRPSPARTAKQKKRDELKAQSSPTRLLSGAPPPERPFTPLIPVEKLNRPLDLTRFTPPPLRITNQNVAVESGFITPVIPIPVPPAAGPRYTRSPYDPPRPRSPGNKTPRSPSPPNLLTTLISHPSSPDQQETGEFDITNPSHITTRRLRSLQNPRLRPLWHSEGRATGNLWETLDPYPSPGHYRLLPPKAECKDTEPFITSFTSSSIKLPPEGGTNTLGWMKARINPTIAGVFASYEANDLQGGWVLKHQWAGCWISLDGKMGWYKVPMEDHLGPGATSSGKWPGVECLGSDGERDVVGRRIRFLGEYYETIRKRELKEKVELEKEEEAVLKEREERWGVSKLRRESRMEALRRRGVDYQELVQSCCEGAAEASGSGTVTLDPPRGAFSTNTGLATEYIDPMGFGLD</sequence>
<dbReference type="EMBL" id="JAVHJL010000005">
    <property type="protein sequence ID" value="KAK6503799.1"/>
    <property type="molecule type" value="Genomic_DNA"/>
</dbReference>
<evidence type="ECO:0000313" key="3">
    <source>
        <dbReference type="Proteomes" id="UP001370758"/>
    </source>
</evidence>
<keyword evidence="3" id="KW-1185">Reference proteome</keyword>
<protein>
    <submittedName>
        <fullName evidence="2">Uncharacterized protein</fullName>
    </submittedName>
</protein>
<feature type="region of interest" description="Disordered" evidence="1">
    <location>
        <begin position="1"/>
        <end position="75"/>
    </location>
</feature>
<name>A0AAV9WA85_9PEZI</name>
<feature type="region of interest" description="Disordered" evidence="1">
    <location>
        <begin position="111"/>
        <end position="175"/>
    </location>
</feature>
<accession>A0AAV9WA85</accession>
<organism evidence="2 3">
    <name type="scientific">Arthrobotrys musiformis</name>
    <dbReference type="NCBI Taxonomy" id="47236"/>
    <lineage>
        <taxon>Eukaryota</taxon>
        <taxon>Fungi</taxon>
        <taxon>Dikarya</taxon>
        <taxon>Ascomycota</taxon>
        <taxon>Pezizomycotina</taxon>
        <taxon>Orbiliomycetes</taxon>
        <taxon>Orbiliales</taxon>
        <taxon>Orbiliaceae</taxon>
        <taxon>Arthrobotrys</taxon>
    </lineage>
</organism>
<evidence type="ECO:0000313" key="2">
    <source>
        <dbReference type="EMBL" id="KAK6503799.1"/>
    </source>
</evidence>
<proteinExistence type="predicted"/>
<dbReference type="Proteomes" id="UP001370758">
    <property type="component" value="Unassembled WGS sequence"/>
</dbReference>